<reference evidence="5" key="1">
    <citation type="submission" date="2025-08" db="UniProtKB">
        <authorList>
            <consortium name="RefSeq"/>
        </authorList>
    </citation>
    <scope>IDENTIFICATION</scope>
    <source>
        <strain evidence="5">S238N-H82</strain>
        <tissue evidence="5">Testes</tissue>
    </source>
</reference>
<dbReference type="PANTHER" id="PTHR48071:SF18">
    <property type="entry name" value="DELETED IN MALIGNANT BRAIN TUMORS 1 PROTEIN-RELATED"/>
    <property type="match status" value="1"/>
</dbReference>
<feature type="non-terminal residue" evidence="5">
    <location>
        <position position="425"/>
    </location>
</feature>
<dbReference type="SUPFAM" id="SSF56487">
    <property type="entry name" value="SRCR-like"/>
    <property type="match status" value="1"/>
</dbReference>
<dbReference type="KEGG" id="bfo:118408699"/>
<feature type="domain" description="SRCR" evidence="3">
    <location>
        <begin position="67"/>
        <end position="230"/>
    </location>
</feature>
<comment type="caution">
    <text evidence="2">Lacks conserved residue(s) required for the propagation of feature annotation.</text>
</comment>
<organism evidence="4 5">
    <name type="scientific">Branchiostoma floridae</name>
    <name type="common">Florida lancelet</name>
    <name type="synonym">Amphioxus</name>
    <dbReference type="NCBI Taxonomy" id="7739"/>
    <lineage>
        <taxon>Eukaryota</taxon>
        <taxon>Metazoa</taxon>
        <taxon>Chordata</taxon>
        <taxon>Cephalochordata</taxon>
        <taxon>Leptocardii</taxon>
        <taxon>Amphioxiformes</taxon>
        <taxon>Branchiostomatidae</taxon>
        <taxon>Branchiostoma</taxon>
    </lineage>
</organism>
<feature type="domain" description="SRCR" evidence="3">
    <location>
        <begin position="310"/>
        <end position="367"/>
    </location>
</feature>
<dbReference type="PROSITE" id="PS50287">
    <property type="entry name" value="SRCR_2"/>
    <property type="match status" value="2"/>
</dbReference>
<dbReference type="RefSeq" id="XP_035665447.1">
    <property type="nucleotide sequence ID" value="XM_035809554.1"/>
</dbReference>
<dbReference type="GeneID" id="118408699"/>
<dbReference type="InterPro" id="IPR001190">
    <property type="entry name" value="SRCR"/>
</dbReference>
<evidence type="ECO:0000256" key="2">
    <source>
        <dbReference type="PROSITE-ProRule" id="PRU00196"/>
    </source>
</evidence>
<protein>
    <submittedName>
        <fullName evidence="5">Uncharacterized protein LOC118408699</fullName>
    </submittedName>
</protein>
<evidence type="ECO:0000259" key="3">
    <source>
        <dbReference type="PROSITE" id="PS50287"/>
    </source>
</evidence>
<dbReference type="SMART" id="SM00202">
    <property type="entry name" value="SR"/>
    <property type="match status" value="1"/>
</dbReference>
<dbReference type="AlphaFoldDB" id="A0A9J7HX46"/>
<sequence>MNDVEVVRGYCNVSCRNAELFLDPPVQGDPPSHHYCFVNNGTWNGTEPVCIGGFDNSVVRESETNRVRLVGGDFYGCVEMYDDVTRQWGPVSGLGFAEYYYTSNRGPLMAWADLVCRDVGFTGALATHAYPKGSSLLNPISDYFHPSYSRPSDTGPIFFLNTSSPVAERRFHYLHETVERVDRGDCTVSEIISDCDQYLMCLACQKEVQKKPCGDFPDIWNTSDVTVHCDYEYRETWWEPSVVDVLGRCTVSCLGRTMLVGSSHPSGELEAIAPYYYCNANNAQWDGVGPICIGEFFSNSDVRESKANRVRLVGGQFYGCVELYDDVTQQWGPVVGYEHPSPVTPDTRMAWADLVCRDVGFTGALATQGFLPGESELTPMSSHFYPSYTRPSETGPNFFLNTSSPVVEGRVQHLYETVLRIVQGK</sequence>
<evidence type="ECO:0000313" key="4">
    <source>
        <dbReference type="Proteomes" id="UP000001554"/>
    </source>
</evidence>
<gene>
    <name evidence="5" type="primary">LOC118408699</name>
</gene>
<keyword evidence="1" id="KW-1015">Disulfide bond</keyword>
<evidence type="ECO:0000313" key="5">
    <source>
        <dbReference type="RefSeq" id="XP_035665447.1"/>
    </source>
</evidence>
<dbReference type="Proteomes" id="UP000001554">
    <property type="component" value="Unplaced"/>
</dbReference>
<evidence type="ECO:0000256" key="1">
    <source>
        <dbReference type="ARBA" id="ARBA00023157"/>
    </source>
</evidence>
<name>A0A9J7HX46_BRAFL</name>
<accession>A0A9J7HX46</accession>
<proteinExistence type="predicted"/>
<dbReference type="InterPro" id="IPR036772">
    <property type="entry name" value="SRCR-like_dom_sf"/>
</dbReference>
<dbReference type="PANTHER" id="PTHR48071">
    <property type="entry name" value="SRCR DOMAIN-CONTAINING PROTEIN"/>
    <property type="match status" value="1"/>
</dbReference>
<dbReference type="GO" id="GO:0016020">
    <property type="term" value="C:membrane"/>
    <property type="evidence" value="ECO:0007669"/>
    <property type="project" value="InterPro"/>
</dbReference>
<keyword evidence="4" id="KW-1185">Reference proteome</keyword>